<organism evidence="3 4">
    <name type="scientific">Pseudochelatococcus lubricantis</name>
    <dbReference type="NCBI Taxonomy" id="1538102"/>
    <lineage>
        <taxon>Bacteria</taxon>
        <taxon>Pseudomonadati</taxon>
        <taxon>Pseudomonadota</taxon>
        <taxon>Alphaproteobacteria</taxon>
        <taxon>Hyphomicrobiales</taxon>
        <taxon>Chelatococcaceae</taxon>
        <taxon>Pseudochelatococcus</taxon>
    </lineage>
</organism>
<dbReference type="CDD" id="cd01948">
    <property type="entry name" value="EAL"/>
    <property type="match status" value="1"/>
</dbReference>
<dbReference type="PANTHER" id="PTHR33121">
    <property type="entry name" value="CYCLIC DI-GMP PHOSPHODIESTERASE PDEF"/>
    <property type="match status" value="1"/>
</dbReference>
<dbReference type="CDD" id="cd01949">
    <property type="entry name" value="GGDEF"/>
    <property type="match status" value="1"/>
</dbReference>
<dbReference type="Pfam" id="PF00563">
    <property type="entry name" value="EAL"/>
    <property type="match status" value="1"/>
</dbReference>
<comment type="caution">
    <text evidence="3">The sequence shown here is derived from an EMBL/GenBank/DDBJ whole genome shotgun (WGS) entry which is preliminary data.</text>
</comment>
<dbReference type="PROSITE" id="PS50883">
    <property type="entry name" value="EAL"/>
    <property type="match status" value="1"/>
</dbReference>
<dbReference type="Proteomes" id="UP001429580">
    <property type="component" value="Unassembled WGS sequence"/>
</dbReference>
<dbReference type="Pfam" id="PF00990">
    <property type="entry name" value="GGDEF"/>
    <property type="match status" value="1"/>
</dbReference>
<protein>
    <submittedName>
        <fullName evidence="3">Diguanylate cyclase (GGDEF)-like protein</fullName>
    </submittedName>
</protein>
<dbReference type="PANTHER" id="PTHR33121:SF70">
    <property type="entry name" value="SIGNALING PROTEIN YKOW"/>
    <property type="match status" value="1"/>
</dbReference>
<evidence type="ECO:0000259" key="2">
    <source>
        <dbReference type="PROSITE" id="PS50887"/>
    </source>
</evidence>
<dbReference type="Gene3D" id="3.30.70.270">
    <property type="match status" value="1"/>
</dbReference>
<feature type="domain" description="GGDEF" evidence="2">
    <location>
        <begin position="21"/>
        <end position="153"/>
    </location>
</feature>
<keyword evidence="4" id="KW-1185">Reference proteome</keyword>
<dbReference type="PROSITE" id="PS50887">
    <property type="entry name" value="GGDEF"/>
    <property type="match status" value="1"/>
</dbReference>
<dbReference type="InterPro" id="IPR043128">
    <property type="entry name" value="Rev_trsase/Diguanyl_cyclase"/>
</dbReference>
<dbReference type="SMART" id="SM00267">
    <property type="entry name" value="GGDEF"/>
    <property type="match status" value="1"/>
</dbReference>
<evidence type="ECO:0000313" key="3">
    <source>
        <dbReference type="EMBL" id="NIJ58615.1"/>
    </source>
</evidence>
<accession>A0ABX0V490</accession>
<evidence type="ECO:0000313" key="4">
    <source>
        <dbReference type="Proteomes" id="UP001429580"/>
    </source>
</evidence>
<dbReference type="SMART" id="SM00052">
    <property type="entry name" value="EAL"/>
    <property type="match status" value="1"/>
</dbReference>
<dbReference type="Gene3D" id="3.20.20.450">
    <property type="entry name" value="EAL domain"/>
    <property type="match status" value="1"/>
</dbReference>
<dbReference type="EMBL" id="JAASQI010000005">
    <property type="protein sequence ID" value="NIJ58615.1"/>
    <property type="molecule type" value="Genomic_DNA"/>
</dbReference>
<dbReference type="InterPro" id="IPR001633">
    <property type="entry name" value="EAL_dom"/>
</dbReference>
<dbReference type="InterPro" id="IPR029787">
    <property type="entry name" value="Nucleotide_cyclase"/>
</dbReference>
<evidence type="ECO:0000259" key="1">
    <source>
        <dbReference type="PROSITE" id="PS50883"/>
    </source>
</evidence>
<dbReference type="SUPFAM" id="SSF55073">
    <property type="entry name" value="Nucleotide cyclase"/>
    <property type="match status" value="1"/>
</dbReference>
<gene>
    <name evidence="3" type="ORF">FHS82_002463</name>
</gene>
<feature type="domain" description="EAL" evidence="1">
    <location>
        <begin position="162"/>
        <end position="415"/>
    </location>
</feature>
<dbReference type="InterPro" id="IPR050706">
    <property type="entry name" value="Cyclic-di-GMP_PDE-like"/>
</dbReference>
<dbReference type="NCBIfam" id="TIGR00254">
    <property type="entry name" value="GGDEF"/>
    <property type="match status" value="1"/>
</dbReference>
<name>A0ABX0V490_9HYPH</name>
<dbReference type="SUPFAM" id="SSF141868">
    <property type="entry name" value="EAL domain-like"/>
    <property type="match status" value="1"/>
</dbReference>
<dbReference type="InterPro" id="IPR000160">
    <property type="entry name" value="GGDEF_dom"/>
</dbReference>
<dbReference type="InterPro" id="IPR035919">
    <property type="entry name" value="EAL_sf"/>
</dbReference>
<reference evidence="3 4" key="1">
    <citation type="submission" date="2020-03" db="EMBL/GenBank/DDBJ databases">
        <title>Genomic Encyclopedia of Type Strains, Phase IV (KMG-IV): sequencing the most valuable type-strain genomes for metagenomic binning, comparative biology and taxonomic classification.</title>
        <authorList>
            <person name="Goeker M."/>
        </authorList>
    </citation>
    <scope>NUCLEOTIDE SEQUENCE [LARGE SCALE GENOMIC DNA]</scope>
    <source>
        <strain evidence="3 4">DSM 103870</strain>
    </source>
</reference>
<sequence>MPDQRFFAEEVERQMARSTGAAFTLHIVRIDNFSVVNNAFGPETGRQLLQVCANRLRNSLNGGCLAGRYGADGFAVLQRTGKECPEVAALARQILTQLTAPYLIWGHRISIAATIGIASRPDDGGDFAALAHRAGLAVDHAFKGGQPIARYHSDILADARRIAALDIDLRNALATQQFFLQFQPQVSLLTGKLSGAEALVRWRCPDGTVMPPDTFLPYAEESGLIAAIDEWVLSQACHAARRWHDSGMRLRISVNMSSARFAQRHIPALVTRVLQETGLEPRYLDIELTETAVMHDIERVGSDLASLRSLGVSVSIDDFGVGYSSLRSIKQLRADRLKIDRDFVRNLAVSGSDRAILRTIIHLGHELDFEVVAEGVETADQLTILRAERCDEVQGFLFARPMSMPDFMAYAQRFCASGDCHAG</sequence>
<proteinExistence type="predicted"/>